<dbReference type="Proteomes" id="UP001431217">
    <property type="component" value="Unassembled WGS sequence"/>
</dbReference>
<evidence type="ECO:0000313" key="1">
    <source>
        <dbReference type="EMBL" id="MCL1635491.1"/>
    </source>
</evidence>
<protein>
    <submittedName>
        <fullName evidence="1">Aspartyl protease family protein</fullName>
    </submittedName>
</protein>
<proteinExistence type="predicted"/>
<dbReference type="InterPro" id="IPR021109">
    <property type="entry name" value="Peptidase_aspartic_dom_sf"/>
</dbReference>
<evidence type="ECO:0000313" key="2">
    <source>
        <dbReference type="Proteomes" id="UP001431217"/>
    </source>
</evidence>
<accession>A0ABT0MKS5</accession>
<gene>
    <name evidence="1" type="ORF">M2650_12750</name>
</gene>
<dbReference type="GO" id="GO:0008233">
    <property type="term" value="F:peptidase activity"/>
    <property type="evidence" value="ECO:0007669"/>
    <property type="project" value="UniProtKB-KW"/>
</dbReference>
<dbReference type="GO" id="GO:0006508">
    <property type="term" value="P:proteolysis"/>
    <property type="evidence" value="ECO:0007669"/>
    <property type="project" value="UniProtKB-KW"/>
</dbReference>
<keyword evidence="2" id="KW-1185">Reference proteome</keyword>
<keyword evidence="1" id="KW-0378">Hydrolase</keyword>
<reference evidence="1 2" key="1">
    <citation type="submission" date="2022-05" db="EMBL/GenBank/DDBJ databases">
        <title>Luteimonas sp. SX5, whole genome shotgun sequencing project.</title>
        <authorList>
            <person name="Zhao G."/>
            <person name="Shen L."/>
        </authorList>
    </citation>
    <scope>NUCLEOTIDE SEQUENCE [LARGE SCALE GENOMIC DNA]</scope>
    <source>
        <strain evidence="1 2">SX5</strain>
    </source>
</reference>
<dbReference type="EMBL" id="JAMBEP010000003">
    <property type="protein sequence ID" value="MCL1635491.1"/>
    <property type="molecule type" value="Genomic_DNA"/>
</dbReference>
<sequence>MDTGADCTLVSLALARELNLSLSLLPDKGGGAGNAAMDVYVVVDANLDLAELPIRPHSLVAMDLSHANEALTAQGMAPIEAILGQDVFERHAAVIDYGSQSLFLRP</sequence>
<organism evidence="1 2">
    <name type="scientific">Luteimonas galliterrae</name>
    <dbReference type="NCBI Taxonomy" id="2940486"/>
    <lineage>
        <taxon>Bacteria</taxon>
        <taxon>Pseudomonadati</taxon>
        <taxon>Pseudomonadota</taxon>
        <taxon>Gammaproteobacteria</taxon>
        <taxon>Lysobacterales</taxon>
        <taxon>Lysobacteraceae</taxon>
        <taxon>Luteimonas</taxon>
    </lineage>
</organism>
<dbReference type="Pfam" id="PF13650">
    <property type="entry name" value="Asp_protease_2"/>
    <property type="match status" value="1"/>
</dbReference>
<keyword evidence="1" id="KW-0645">Protease</keyword>
<name>A0ABT0MKS5_9GAMM</name>
<comment type="caution">
    <text evidence="1">The sequence shown here is derived from an EMBL/GenBank/DDBJ whole genome shotgun (WGS) entry which is preliminary data.</text>
</comment>
<dbReference type="Gene3D" id="2.40.70.10">
    <property type="entry name" value="Acid Proteases"/>
    <property type="match status" value="1"/>
</dbReference>